<evidence type="ECO:0000313" key="3">
    <source>
        <dbReference type="Proteomes" id="UP001253545"/>
    </source>
</evidence>
<evidence type="ECO:0000256" key="1">
    <source>
        <dbReference type="SAM" id="Phobius"/>
    </source>
</evidence>
<sequence>MTRIASTLQYKNIAQSGFTLIELITVIAVVSILAIVVVPRFFGNSGFSEYAYQQQFTAAMRNIQIKAIYDTRDNFCYKMILNTSANPQYGASSDSYLAGDEASSCGNTIDANSPDYLRSDSSELNQASISISALDAGNVISFIQFDNLGRPITSSGTCSATCRINFIGEDTLSVCIEPQGYIYACS</sequence>
<dbReference type="NCBIfam" id="TIGR02532">
    <property type="entry name" value="IV_pilin_GFxxxE"/>
    <property type="match status" value="1"/>
</dbReference>
<accession>A0ABU2ZSN4</accession>
<dbReference type="Pfam" id="PF07963">
    <property type="entry name" value="N_methyl"/>
    <property type="match status" value="1"/>
</dbReference>
<dbReference type="Gene3D" id="3.30.700.10">
    <property type="entry name" value="Glycoprotein, Type 4 Pilin"/>
    <property type="match status" value="1"/>
</dbReference>
<dbReference type="Proteomes" id="UP001253545">
    <property type="component" value="Unassembled WGS sequence"/>
</dbReference>
<reference evidence="2 3" key="1">
    <citation type="submission" date="2023-09" db="EMBL/GenBank/DDBJ databases">
        <authorList>
            <person name="Rey-Velasco X."/>
        </authorList>
    </citation>
    <scope>NUCLEOTIDE SEQUENCE [LARGE SCALE GENOMIC DNA]</scope>
    <source>
        <strain evidence="2 3">P117</strain>
    </source>
</reference>
<keyword evidence="1" id="KW-0472">Membrane</keyword>
<keyword evidence="3" id="KW-1185">Reference proteome</keyword>
<dbReference type="PROSITE" id="PS00409">
    <property type="entry name" value="PROKAR_NTER_METHYL"/>
    <property type="match status" value="1"/>
</dbReference>
<dbReference type="RefSeq" id="WP_311369164.1">
    <property type="nucleotide sequence ID" value="NZ_JAVRHX010000003.1"/>
</dbReference>
<proteinExistence type="predicted"/>
<organism evidence="2 3">
    <name type="scientific">Glaciecola petra</name>
    <dbReference type="NCBI Taxonomy" id="3075602"/>
    <lineage>
        <taxon>Bacteria</taxon>
        <taxon>Pseudomonadati</taxon>
        <taxon>Pseudomonadota</taxon>
        <taxon>Gammaproteobacteria</taxon>
        <taxon>Alteromonadales</taxon>
        <taxon>Alteromonadaceae</taxon>
        <taxon>Glaciecola</taxon>
    </lineage>
</organism>
<dbReference type="EMBL" id="JAVRHX010000003">
    <property type="protein sequence ID" value="MDT0595648.1"/>
    <property type="molecule type" value="Genomic_DNA"/>
</dbReference>
<keyword evidence="1" id="KW-1133">Transmembrane helix</keyword>
<name>A0ABU2ZSN4_9ALTE</name>
<feature type="transmembrane region" description="Helical" evidence="1">
    <location>
        <begin position="20"/>
        <end position="42"/>
    </location>
</feature>
<protein>
    <submittedName>
        <fullName evidence="2">Type II secretion system protein</fullName>
    </submittedName>
</protein>
<gene>
    <name evidence="2" type="ORF">RM552_12390</name>
</gene>
<dbReference type="InterPro" id="IPR012902">
    <property type="entry name" value="N_methyl_site"/>
</dbReference>
<dbReference type="SUPFAM" id="SSF54523">
    <property type="entry name" value="Pili subunits"/>
    <property type="match status" value="1"/>
</dbReference>
<dbReference type="InterPro" id="IPR045584">
    <property type="entry name" value="Pilin-like"/>
</dbReference>
<comment type="caution">
    <text evidence="2">The sequence shown here is derived from an EMBL/GenBank/DDBJ whole genome shotgun (WGS) entry which is preliminary data.</text>
</comment>
<keyword evidence="1" id="KW-0812">Transmembrane</keyword>
<evidence type="ECO:0000313" key="2">
    <source>
        <dbReference type="EMBL" id="MDT0595648.1"/>
    </source>
</evidence>